<dbReference type="Proteomes" id="UP000011087">
    <property type="component" value="Unassembled WGS sequence"/>
</dbReference>
<evidence type="ECO:0000313" key="2">
    <source>
        <dbReference type="EMBL" id="EKX42612.1"/>
    </source>
</evidence>
<dbReference type="RefSeq" id="XP_005829592.1">
    <property type="nucleotide sequence ID" value="XM_005829535.1"/>
</dbReference>
<evidence type="ECO:0000313" key="3">
    <source>
        <dbReference type="EnsemblProtists" id="EKX42612"/>
    </source>
</evidence>
<feature type="region of interest" description="Disordered" evidence="1">
    <location>
        <begin position="93"/>
        <end position="113"/>
    </location>
</feature>
<dbReference type="AlphaFoldDB" id="L1J2R0"/>
<reference evidence="3" key="3">
    <citation type="submission" date="2016-03" db="UniProtKB">
        <authorList>
            <consortium name="EnsemblProtists"/>
        </authorList>
    </citation>
    <scope>IDENTIFICATION</scope>
</reference>
<proteinExistence type="predicted"/>
<evidence type="ECO:0000313" key="4">
    <source>
        <dbReference type="Proteomes" id="UP000011087"/>
    </source>
</evidence>
<protein>
    <submittedName>
        <fullName evidence="2 3">Uncharacterized protein</fullName>
    </submittedName>
</protein>
<accession>L1J2R0</accession>
<dbReference type="PaxDb" id="55529-EKX42612"/>
<sequence length="323" mass="36168">MKSYGSHNQTAIRFLLPTALSLGKNETGNQSVSAQTVGNLLLLNSSRLLHVNESNRTTNVSLNLRSPVGPTAEVTQTIVKSLNKPSLPFSNSWLSSGSARKTMGRQQGRKRRRRCRHVLVNSQGGVGSSAFMDLLKSSHVAINSPEDADGFKHKSSDQFRHTQDEIGLRGLDCASKAMIIVGDPLHSIESVHRRYSVDHLNKWRDIAHRSPYPEGTRLSDVWAEIARARQDTTGVSNYITSWMRATRERNWPELRLVTTRSLYEHAVDHAKYLGVGDHMLKPFRALAYRPQPFKTSAPPLVQEIFKPIRLQINKLEAETSSSP</sequence>
<name>L1J2R0_GUITC</name>
<organism evidence="2">
    <name type="scientific">Guillardia theta (strain CCMP2712)</name>
    <name type="common">Cryptophyte</name>
    <dbReference type="NCBI Taxonomy" id="905079"/>
    <lineage>
        <taxon>Eukaryota</taxon>
        <taxon>Cryptophyceae</taxon>
        <taxon>Pyrenomonadales</taxon>
        <taxon>Geminigeraceae</taxon>
        <taxon>Guillardia</taxon>
    </lineage>
</organism>
<dbReference type="EMBL" id="JH993015">
    <property type="protein sequence ID" value="EKX42612.1"/>
    <property type="molecule type" value="Genomic_DNA"/>
</dbReference>
<gene>
    <name evidence="2" type="ORF">GUITHDRAFT_141034</name>
</gene>
<evidence type="ECO:0000256" key="1">
    <source>
        <dbReference type="SAM" id="MobiDB-lite"/>
    </source>
</evidence>
<reference evidence="2 4" key="1">
    <citation type="journal article" date="2012" name="Nature">
        <title>Algal genomes reveal evolutionary mosaicism and the fate of nucleomorphs.</title>
        <authorList>
            <consortium name="DOE Joint Genome Institute"/>
            <person name="Curtis B.A."/>
            <person name="Tanifuji G."/>
            <person name="Burki F."/>
            <person name="Gruber A."/>
            <person name="Irimia M."/>
            <person name="Maruyama S."/>
            <person name="Arias M.C."/>
            <person name="Ball S.G."/>
            <person name="Gile G.H."/>
            <person name="Hirakawa Y."/>
            <person name="Hopkins J.F."/>
            <person name="Kuo A."/>
            <person name="Rensing S.A."/>
            <person name="Schmutz J."/>
            <person name="Symeonidi A."/>
            <person name="Elias M."/>
            <person name="Eveleigh R.J."/>
            <person name="Herman E.K."/>
            <person name="Klute M.J."/>
            <person name="Nakayama T."/>
            <person name="Obornik M."/>
            <person name="Reyes-Prieto A."/>
            <person name="Armbrust E.V."/>
            <person name="Aves S.J."/>
            <person name="Beiko R.G."/>
            <person name="Coutinho P."/>
            <person name="Dacks J.B."/>
            <person name="Durnford D.G."/>
            <person name="Fast N.M."/>
            <person name="Green B.R."/>
            <person name="Grisdale C.J."/>
            <person name="Hempel F."/>
            <person name="Henrissat B."/>
            <person name="Hoppner M.P."/>
            <person name="Ishida K."/>
            <person name="Kim E."/>
            <person name="Koreny L."/>
            <person name="Kroth P.G."/>
            <person name="Liu Y."/>
            <person name="Malik S.B."/>
            <person name="Maier U.G."/>
            <person name="McRose D."/>
            <person name="Mock T."/>
            <person name="Neilson J.A."/>
            <person name="Onodera N.T."/>
            <person name="Poole A.M."/>
            <person name="Pritham E.J."/>
            <person name="Richards T.A."/>
            <person name="Rocap G."/>
            <person name="Roy S.W."/>
            <person name="Sarai C."/>
            <person name="Schaack S."/>
            <person name="Shirato S."/>
            <person name="Slamovits C.H."/>
            <person name="Spencer D.F."/>
            <person name="Suzuki S."/>
            <person name="Worden A.Z."/>
            <person name="Zauner S."/>
            <person name="Barry K."/>
            <person name="Bell C."/>
            <person name="Bharti A.K."/>
            <person name="Crow J.A."/>
            <person name="Grimwood J."/>
            <person name="Kramer R."/>
            <person name="Lindquist E."/>
            <person name="Lucas S."/>
            <person name="Salamov A."/>
            <person name="McFadden G.I."/>
            <person name="Lane C.E."/>
            <person name="Keeling P.J."/>
            <person name="Gray M.W."/>
            <person name="Grigoriev I.V."/>
            <person name="Archibald J.M."/>
        </authorList>
    </citation>
    <scope>NUCLEOTIDE SEQUENCE</scope>
    <source>
        <strain evidence="2 4">CCMP2712</strain>
    </source>
</reference>
<keyword evidence="4" id="KW-1185">Reference proteome</keyword>
<dbReference type="HOGENOM" id="CLU_861801_0_0_1"/>
<dbReference type="GeneID" id="17299349"/>
<dbReference type="EnsemblProtists" id="EKX42612">
    <property type="protein sequence ID" value="EKX42612"/>
    <property type="gene ID" value="GUITHDRAFT_141034"/>
</dbReference>
<reference evidence="4" key="2">
    <citation type="submission" date="2012-11" db="EMBL/GenBank/DDBJ databases">
        <authorList>
            <person name="Kuo A."/>
            <person name="Curtis B.A."/>
            <person name="Tanifuji G."/>
            <person name="Burki F."/>
            <person name="Gruber A."/>
            <person name="Irimia M."/>
            <person name="Maruyama S."/>
            <person name="Arias M.C."/>
            <person name="Ball S.G."/>
            <person name="Gile G.H."/>
            <person name="Hirakawa Y."/>
            <person name="Hopkins J.F."/>
            <person name="Rensing S.A."/>
            <person name="Schmutz J."/>
            <person name="Symeonidi A."/>
            <person name="Elias M."/>
            <person name="Eveleigh R.J."/>
            <person name="Herman E.K."/>
            <person name="Klute M.J."/>
            <person name="Nakayama T."/>
            <person name="Obornik M."/>
            <person name="Reyes-Prieto A."/>
            <person name="Armbrust E.V."/>
            <person name="Aves S.J."/>
            <person name="Beiko R.G."/>
            <person name="Coutinho P."/>
            <person name="Dacks J.B."/>
            <person name="Durnford D.G."/>
            <person name="Fast N.M."/>
            <person name="Green B.R."/>
            <person name="Grisdale C."/>
            <person name="Hempe F."/>
            <person name="Henrissat B."/>
            <person name="Hoppner M.P."/>
            <person name="Ishida K.-I."/>
            <person name="Kim E."/>
            <person name="Koreny L."/>
            <person name="Kroth P.G."/>
            <person name="Liu Y."/>
            <person name="Malik S.-B."/>
            <person name="Maier U.G."/>
            <person name="McRose D."/>
            <person name="Mock T."/>
            <person name="Neilson J.A."/>
            <person name="Onodera N.T."/>
            <person name="Poole A.M."/>
            <person name="Pritham E.J."/>
            <person name="Richards T.A."/>
            <person name="Rocap G."/>
            <person name="Roy S.W."/>
            <person name="Sarai C."/>
            <person name="Schaack S."/>
            <person name="Shirato S."/>
            <person name="Slamovits C.H."/>
            <person name="Spencer D.F."/>
            <person name="Suzuki S."/>
            <person name="Worden A.Z."/>
            <person name="Zauner S."/>
            <person name="Barry K."/>
            <person name="Bell C."/>
            <person name="Bharti A.K."/>
            <person name="Crow J.A."/>
            <person name="Grimwood J."/>
            <person name="Kramer R."/>
            <person name="Lindquist E."/>
            <person name="Lucas S."/>
            <person name="Salamov A."/>
            <person name="McFadden G.I."/>
            <person name="Lane C.E."/>
            <person name="Keeling P.J."/>
            <person name="Gray M.W."/>
            <person name="Grigoriev I.V."/>
            <person name="Archibald J.M."/>
        </authorList>
    </citation>
    <scope>NUCLEOTIDE SEQUENCE</scope>
    <source>
        <strain evidence="4">CCMP2712</strain>
    </source>
</reference>
<dbReference type="KEGG" id="gtt:GUITHDRAFT_141034"/>